<sequence>MTLPSKARLFKLLKDVSENVKIAEGKDITLELNGFTIDGRH</sequence>
<comment type="caution">
    <text evidence="1">The sequence shown here is derived from an EMBL/GenBank/DDBJ whole genome shotgun (WGS) entry which is preliminary data.</text>
</comment>
<accession>J9FHF7</accession>
<organism evidence="1">
    <name type="scientific">gut metagenome</name>
    <dbReference type="NCBI Taxonomy" id="749906"/>
    <lineage>
        <taxon>unclassified sequences</taxon>
        <taxon>metagenomes</taxon>
        <taxon>organismal metagenomes</taxon>
    </lineage>
</organism>
<evidence type="ECO:0000313" key="1">
    <source>
        <dbReference type="EMBL" id="EJW93878.1"/>
    </source>
</evidence>
<gene>
    <name evidence="1" type="ORF">EVA_18015</name>
</gene>
<name>J9FHF7_9ZZZZ</name>
<reference evidence="1" key="1">
    <citation type="journal article" date="2012" name="PLoS ONE">
        <title>Gene sets for utilization of primary and secondary nutrition supplies in the distal gut of endangered iberian lynx.</title>
        <authorList>
            <person name="Alcaide M."/>
            <person name="Messina E."/>
            <person name="Richter M."/>
            <person name="Bargiela R."/>
            <person name="Peplies J."/>
            <person name="Huws S.A."/>
            <person name="Newbold C.J."/>
            <person name="Golyshin P.N."/>
            <person name="Simon M.A."/>
            <person name="Lopez G."/>
            <person name="Yakimov M.M."/>
            <person name="Ferrer M."/>
        </authorList>
    </citation>
    <scope>NUCLEOTIDE SEQUENCE</scope>
</reference>
<dbReference type="AlphaFoldDB" id="J9FHF7"/>
<proteinExistence type="predicted"/>
<dbReference type="EMBL" id="AMCI01006704">
    <property type="protein sequence ID" value="EJW93878.1"/>
    <property type="molecule type" value="Genomic_DNA"/>
</dbReference>
<protein>
    <submittedName>
        <fullName evidence="1">Uncharacterized protein</fullName>
    </submittedName>
</protein>
<feature type="non-terminal residue" evidence="1">
    <location>
        <position position="41"/>
    </location>
</feature>